<evidence type="ECO:0008006" key="4">
    <source>
        <dbReference type="Google" id="ProtNLM"/>
    </source>
</evidence>
<dbReference type="GeneID" id="30035118"/>
<dbReference type="AlphaFoldDB" id="A0A161HKC2"/>
<keyword evidence="3" id="KW-1185">Reference proteome</keyword>
<sequence>MSNILDVFNPKTPPNGQQPQEPCFPCLLTSAAVMIAGGGYMASGAVFMAKEGQPLPQAATPAWRATVRLGGVGVLALGLYRAYDTLMLSKEADSKLH</sequence>
<reference evidence="2 3" key="1">
    <citation type="submission" date="2016-02" db="EMBL/GenBank/DDBJ databases">
        <title>Complete genome sequence and transcriptome regulation of the pentose utilising yeast Sugiyamaella lignohabitans.</title>
        <authorList>
            <person name="Bellasio M."/>
            <person name="Peymann A."/>
            <person name="Valli M."/>
            <person name="Sipitzky M."/>
            <person name="Graf A."/>
            <person name="Sauer M."/>
            <person name="Marx H."/>
            <person name="Mattanovich D."/>
        </authorList>
    </citation>
    <scope>NUCLEOTIDE SEQUENCE [LARGE SCALE GENOMIC DNA]</scope>
    <source>
        <strain evidence="2 3">CBS 10342</strain>
    </source>
</reference>
<feature type="region of interest" description="Disordered" evidence="1">
    <location>
        <begin position="1"/>
        <end position="20"/>
    </location>
</feature>
<organism evidence="2 3">
    <name type="scientific">Sugiyamaella lignohabitans</name>
    <dbReference type="NCBI Taxonomy" id="796027"/>
    <lineage>
        <taxon>Eukaryota</taxon>
        <taxon>Fungi</taxon>
        <taxon>Dikarya</taxon>
        <taxon>Ascomycota</taxon>
        <taxon>Saccharomycotina</taxon>
        <taxon>Dipodascomycetes</taxon>
        <taxon>Dipodascales</taxon>
        <taxon>Trichomonascaceae</taxon>
        <taxon>Sugiyamaella</taxon>
    </lineage>
</organism>
<evidence type="ECO:0000256" key="1">
    <source>
        <dbReference type="SAM" id="MobiDB-lite"/>
    </source>
</evidence>
<evidence type="ECO:0000313" key="3">
    <source>
        <dbReference type="Proteomes" id="UP000189580"/>
    </source>
</evidence>
<accession>A0A161HKC2</accession>
<dbReference type="OrthoDB" id="4083608at2759"/>
<dbReference type="EMBL" id="CP014501">
    <property type="protein sequence ID" value="ANB12078.1"/>
    <property type="molecule type" value="Genomic_DNA"/>
</dbReference>
<dbReference type="KEGG" id="slb:AWJ20_313"/>
<evidence type="ECO:0000313" key="2">
    <source>
        <dbReference type="EMBL" id="ANB12078.1"/>
    </source>
</evidence>
<dbReference type="RefSeq" id="XP_018734555.1">
    <property type="nucleotide sequence ID" value="XM_018880129.1"/>
</dbReference>
<name>A0A161HKC2_9ASCO</name>
<dbReference type="Proteomes" id="UP000189580">
    <property type="component" value="Chromosome a"/>
</dbReference>
<gene>
    <name evidence="2" type="ORF">AWJ20_313</name>
</gene>
<proteinExistence type="predicted"/>
<protein>
    <recommendedName>
        <fullName evidence="4">DUF4536 domain-containing protein</fullName>
    </recommendedName>
</protein>